<keyword evidence="5" id="KW-0012">Acyltransferase</keyword>
<reference evidence="5 6" key="1">
    <citation type="submission" date="2022-10" db="EMBL/GenBank/DDBJ databases">
        <title>Description of Fervidibacillus gen. nov. in the family Fervidibacillaceae fam. nov. with two species, Fervidibacillus albus sp. nov., and Fervidibacillus halotolerans sp. nov., isolated from tidal flat sediments.</title>
        <authorList>
            <person name="Kwon K.K."/>
            <person name="Yang S.-H."/>
        </authorList>
    </citation>
    <scope>NUCLEOTIDE SEQUENCE [LARGE SCALE GENOMIC DNA]</scope>
    <source>
        <strain evidence="5 6">DSM 23332</strain>
    </source>
</reference>
<feature type="domain" description="Acyltransferase 3" evidence="4">
    <location>
        <begin position="6"/>
        <end position="309"/>
    </location>
</feature>
<comment type="subcellular location">
    <subcellularLocation>
        <location evidence="1">Membrane</location>
    </subcellularLocation>
</comment>
<proteinExistence type="inferred from homology"/>
<comment type="caution">
    <text evidence="5">The sequence shown here is derived from an EMBL/GenBank/DDBJ whole genome shotgun (WGS) entry which is preliminary data.</text>
</comment>
<dbReference type="PANTHER" id="PTHR37312:SF1">
    <property type="entry name" value="MEMBRANE-BOUND ACYLTRANSFERASE YKRP-RELATED"/>
    <property type="match status" value="1"/>
</dbReference>
<keyword evidence="3" id="KW-0472">Membrane</keyword>
<evidence type="ECO:0000256" key="3">
    <source>
        <dbReference type="SAM" id="Phobius"/>
    </source>
</evidence>
<evidence type="ECO:0000259" key="4">
    <source>
        <dbReference type="Pfam" id="PF01757"/>
    </source>
</evidence>
<feature type="transmembrane region" description="Helical" evidence="3">
    <location>
        <begin position="260"/>
        <end position="278"/>
    </location>
</feature>
<evidence type="ECO:0000256" key="2">
    <source>
        <dbReference type="ARBA" id="ARBA00007400"/>
    </source>
</evidence>
<name>A0ABT2WKQ1_9BACI</name>
<gene>
    <name evidence="5" type="ORF">OEV82_08970</name>
</gene>
<protein>
    <submittedName>
        <fullName evidence="5">Acyltransferase family protein</fullName>
    </submittedName>
</protein>
<dbReference type="RefSeq" id="WP_263061656.1">
    <property type="nucleotide sequence ID" value="NZ_JAOUSE010000024.1"/>
</dbReference>
<comment type="similarity">
    <text evidence="2">Belongs to the acyltransferase 3 family.</text>
</comment>
<feature type="transmembrane region" description="Helical" evidence="3">
    <location>
        <begin position="186"/>
        <end position="207"/>
    </location>
</feature>
<accession>A0ABT2WKQ1</accession>
<keyword evidence="3" id="KW-1133">Transmembrane helix</keyword>
<dbReference type="PANTHER" id="PTHR37312">
    <property type="entry name" value="MEMBRANE-BOUND ACYLTRANSFERASE YKRP-RELATED"/>
    <property type="match status" value="1"/>
</dbReference>
<evidence type="ECO:0000256" key="1">
    <source>
        <dbReference type="ARBA" id="ARBA00004370"/>
    </source>
</evidence>
<feature type="transmembrane region" description="Helical" evidence="3">
    <location>
        <begin position="42"/>
        <end position="63"/>
    </location>
</feature>
<dbReference type="EMBL" id="JAOUSE010000024">
    <property type="protein sequence ID" value="MCU9594587.1"/>
    <property type="molecule type" value="Genomic_DNA"/>
</dbReference>
<feature type="transmembrane region" description="Helical" evidence="3">
    <location>
        <begin position="157"/>
        <end position="174"/>
    </location>
</feature>
<feature type="transmembrane region" description="Helical" evidence="3">
    <location>
        <begin position="75"/>
        <end position="93"/>
    </location>
</feature>
<dbReference type="Pfam" id="PF01757">
    <property type="entry name" value="Acyl_transf_3"/>
    <property type="match status" value="1"/>
</dbReference>
<feature type="transmembrane region" description="Helical" evidence="3">
    <location>
        <begin position="12"/>
        <end position="30"/>
    </location>
</feature>
<keyword evidence="3" id="KW-0812">Transmembrane</keyword>
<dbReference type="InterPro" id="IPR002656">
    <property type="entry name" value="Acyl_transf_3_dom"/>
</dbReference>
<feature type="transmembrane region" description="Helical" evidence="3">
    <location>
        <begin position="108"/>
        <end position="126"/>
    </location>
</feature>
<dbReference type="InterPro" id="IPR052734">
    <property type="entry name" value="Nod_factor_acetyltransferase"/>
</dbReference>
<evidence type="ECO:0000313" key="5">
    <source>
        <dbReference type="EMBL" id="MCU9594587.1"/>
    </source>
</evidence>
<sequence>MTGERNYYFDNGKFFLIFFVVFGHFIRQFIEDNELILAIYKTIYAFHMPAFILVSGHFAKGYFEKGYILKLMKKLLVPYIIFQLIYTIYYYFLLDQNKFSFDLLNPQWSLWFLISLFCWHMLLPLFKNWRPQLAIAFTITLGIVVGYFDFINTTLSLSRTIVFFPFFLLGYFLKREHFLQLKRKRMMIPSSLVLLITFGLFFHFPTWDYEWLFGSKPYSELENLTHFAWLGRLFIYSISFLTVISFWSLVPTRKYNYTKIGQYTLYVYLLHGFVIKFFRELDIPKWIADNHPSLILILIGSLLLTYILSSKLVRTLMQPIIELKIMNWRILFQTLNRRLFS</sequence>
<dbReference type="GO" id="GO:0016746">
    <property type="term" value="F:acyltransferase activity"/>
    <property type="evidence" value="ECO:0007669"/>
    <property type="project" value="UniProtKB-KW"/>
</dbReference>
<feature type="transmembrane region" description="Helical" evidence="3">
    <location>
        <begin position="227"/>
        <end position="248"/>
    </location>
</feature>
<evidence type="ECO:0000313" key="6">
    <source>
        <dbReference type="Proteomes" id="UP001208656"/>
    </source>
</evidence>
<dbReference type="Proteomes" id="UP001208656">
    <property type="component" value="Unassembled WGS sequence"/>
</dbReference>
<feature type="transmembrane region" description="Helical" evidence="3">
    <location>
        <begin position="290"/>
        <end position="308"/>
    </location>
</feature>
<organism evidence="5 6">
    <name type="scientific">Pallidibacillus thermolactis</name>
    <dbReference type="NCBI Taxonomy" id="251051"/>
    <lineage>
        <taxon>Bacteria</taxon>
        <taxon>Bacillati</taxon>
        <taxon>Bacillota</taxon>
        <taxon>Bacilli</taxon>
        <taxon>Bacillales</taxon>
        <taxon>Bacillaceae</taxon>
        <taxon>Pallidibacillus</taxon>
    </lineage>
</organism>
<keyword evidence="6" id="KW-1185">Reference proteome</keyword>
<keyword evidence="5" id="KW-0808">Transferase</keyword>
<feature type="transmembrane region" description="Helical" evidence="3">
    <location>
        <begin position="133"/>
        <end position="151"/>
    </location>
</feature>